<gene>
    <name evidence="2" type="ORF">A0H81_13156</name>
</gene>
<dbReference type="EMBL" id="LUGG01000027">
    <property type="protein sequence ID" value="OBZ66707.1"/>
    <property type="molecule type" value="Genomic_DNA"/>
</dbReference>
<feature type="compositionally biased region" description="Pro residues" evidence="1">
    <location>
        <begin position="304"/>
        <end position="314"/>
    </location>
</feature>
<protein>
    <submittedName>
        <fullName evidence="2">Uncharacterized protein</fullName>
    </submittedName>
</protein>
<accession>A0A1C7LRK9</accession>
<evidence type="ECO:0000313" key="3">
    <source>
        <dbReference type="Proteomes" id="UP000092993"/>
    </source>
</evidence>
<feature type="compositionally biased region" description="Basic residues" evidence="1">
    <location>
        <begin position="88"/>
        <end position="105"/>
    </location>
</feature>
<dbReference type="AlphaFoldDB" id="A0A1C7LRK9"/>
<comment type="caution">
    <text evidence="2">The sequence shown here is derived from an EMBL/GenBank/DDBJ whole genome shotgun (WGS) entry which is preliminary data.</text>
</comment>
<feature type="region of interest" description="Disordered" evidence="1">
    <location>
        <begin position="56"/>
        <end position="120"/>
    </location>
</feature>
<evidence type="ECO:0000313" key="2">
    <source>
        <dbReference type="EMBL" id="OBZ66707.1"/>
    </source>
</evidence>
<keyword evidence="3" id="KW-1185">Reference proteome</keyword>
<proteinExistence type="predicted"/>
<dbReference type="Proteomes" id="UP000092993">
    <property type="component" value="Unassembled WGS sequence"/>
</dbReference>
<sequence>MVAAYYSYKAHRYYPQVGNRGKGQNFGVVGLERPDEPPTTYAFVLRESDLVQVTEIPRTRRNKKTSVSGSNKESALKTRILSPSTPRPRTKRTSNSARKAHRQKRAPGDHPSTDTLGTRAVPGELQQPTHIPSLAHQPSAVDLQCALYSDSASGVAARQQSLPTVDVLHPYMHPKPVQSECSPVTPPFQELLLPPCQSAPSTMVADSYAMSWASNFATPSALFSLPVRPPLIAGGYQGVPDASGGIPNHLQANIAPQAMQMRQQLHDCLGVLDHPQMFDVATSPAQMEQQPIYYPPGALGTNEDPPPPPPPPPAFDESNSMHFDTHQVPVQMTHRLPVVPWPTQLIATQNYGHEPNMNAVQSFAPQMPQYAAPYGLPAASQSYSHPTPSNRQLLPDYTDCITRWERSIHRVDIKNDVALQQVPYESHLCTPIPYVSHTSLSNLVPPGNSTIDVQSYASHAAPVAQFSLARRNLATPCTVPRIARSSRGTSRLNLAVDKWNNVCDMQLNVADAQVIAEWTWSNFRDLAI</sequence>
<evidence type="ECO:0000256" key="1">
    <source>
        <dbReference type="SAM" id="MobiDB-lite"/>
    </source>
</evidence>
<name>A0A1C7LRK9_GRIFR</name>
<reference evidence="2 3" key="1">
    <citation type="submission" date="2016-03" db="EMBL/GenBank/DDBJ databases">
        <title>Whole genome sequencing of Grifola frondosa 9006-11.</title>
        <authorList>
            <person name="Min B."/>
            <person name="Park H."/>
            <person name="Kim J.-G."/>
            <person name="Cho H."/>
            <person name="Oh Y.-L."/>
            <person name="Kong W.-S."/>
            <person name="Choi I.-G."/>
        </authorList>
    </citation>
    <scope>NUCLEOTIDE SEQUENCE [LARGE SCALE GENOMIC DNA]</scope>
    <source>
        <strain evidence="2 3">9006-11</strain>
    </source>
</reference>
<feature type="region of interest" description="Disordered" evidence="1">
    <location>
        <begin position="291"/>
        <end position="319"/>
    </location>
</feature>
<organism evidence="2 3">
    <name type="scientific">Grifola frondosa</name>
    <name type="common">Maitake</name>
    <name type="synonym">Polyporus frondosus</name>
    <dbReference type="NCBI Taxonomy" id="5627"/>
    <lineage>
        <taxon>Eukaryota</taxon>
        <taxon>Fungi</taxon>
        <taxon>Dikarya</taxon>
        <taxon>Basidiomycota</taxon>
        <taxon>Agaricomycotina</taxon>
        <taxon>Agaricomycetes</taxon>
        <taxon>Polyporales</taxon>
        <taxon>Grifolaceae</taxon>
        <taxon>Grifola</taxon>
    </lineage>
</organism>